<sequence>MFMWTVGYTVGDIMYVAQTTADQGSASWFSKLPDLLSYLSYTNPDWAAGVLFERELDFPAALPQTGRFKDHKCALFNGNTSEIITAVLEDHTFMEIRVTAAQHFGRPFAVILYSPTAHIESEVSRWRSTSFVPTAL</sequence>
<dbReference type="RefSeq" id="XP_004334041.1">
    <property type="nucleotide sequence ID" value="XM_004333993.1"/>
</dbReference>
<accession>L8GH07</accession>
<evidence type="ECO:0000313" key="1">
    <source>
        <dbReference type="EMBL" id="ELR12028.1"/>
    </source>
</evidence>
<dbReference type="KEGG" id="acan:ACA1_353200"/>
<reference evidence="1 2" key="1">
    <citation type="journal article" date="2013" name="Genome Biol.">
        <title>Genome of Acanthamoeba castellanii highlights extensive lateral gene transfer and early evolution of tyrosine kinase signaling.</title>
        <authorList>
            <person name="Clarke M."/>
            <person name="Lohan A.J."/>
            <person name="Liu B."/>
            <person name="Lagkouvardos I."/>
            <person name="Roy S."/>
            <person name="Zafar N."/>
            <person name="Bertelli C."/>
            <person name="Schilde C."/>
            <person name="Kianianmomeni A."/>
            <person name="Burglin T.R."/>
            <person name="Frech C."/>
            <person name="Turcotte B."/>
            <person name="Kopec K.O."/>
            <person name="Synnott J.M."/>
            <person name="Choo C."/>
            <person name="Paponov I."/>
            <person name="Finkler A."/>
            <person name="Soon Heng Tan C."/>
            <person name="Hutchins A.P."/>
            <person name="Weinmeier T."/>
            <person name="Rattei T."/>
            <person name="Chu J.S."/>
            <person name="Gimenez G."/>
            <person name="Irimia M."/>
            <person name="Rigden D.J."/>
            <person name="Fitzpatrick D.A."/>
            <person name="Lorenzo-Morales J."/>
            <person name="Bateman A."/>
            <person name="Chiu C.H."/>
            <person name="Tang P."/>
            <person name="Hegemann P."/>
            <person name="Fromm H."/>
            <person name="Raoult D."/>
            <person name="Greub G."/>
            <person name="Miranda-Saavedra D."/>
            <person name="Chen N."/>
            <person name="Nash P."/>
            <person name="Ginger M.L."/>
            <person name="Horn M."/>
            <person name="Schaap P."/>
            <person name="Caler L."/>
            <person name="Loftus B."/>
        </authorList>
    </citation>
    <scope>NUCLEOTIDE SEQUENCE [LARGE SCALE GENOMIC DNA]</scope>
    <source>
        <strain evidence="1 2">Neff</strain>
    </source>
</reference>
<dbReference type="Proteomes" id="UP000011083">
    <property type="component" value="Unassembled WGS sequence"/>
</dbReference>
<dbReference type="GeneID" id="14912520"/>
<gene>
    <name evidence="1" type="ORF">ACA1_353200</name>
</gene>
<evidence type="ECO:0000313" key="2">
    <source>
        <dbReference type="Proteomes" id="UP000011083"/>
    </source>
</evidence>
<name>L8GH07_ACACF</name>
<dbReference type="AlphaFoldDB" id="L8GH07"/>
<proteinExistence type="predicted"/>
<keyword evidence="2" id="KW-1185">Reference proteome</keyword>
<dbReference type="VEuPathDB" id="AmoebaDB:ACA1_353200"/>
<dbReference type="EMBL" id="KB008136">
    <property type="protein sequence ID" value="ELR12028.1"/>
    <property type="molecule type" value="Genomic_DNA"/>
</dbReference>
<protein>
    <submittedName>
        <fullName evidence="1">Uncharacterized protein</fullName>
    </submittedName>
</protein>
<organism evidence="1 2">
    <name type="scientific">Acanthamoeba castellanii (strain ATCC 30010 / Neff)</name>
    <dbReference type="NCBI Taxonomy" id="1257118"/>
    <lineage>
        <taxon>Eukaryota</taxon>
        <taxon>Amoebozoa</taxon>
        <taxon>Discosea</taxon>
        <taxon>Longamoebia</taxon>
        <taxon>Centramoebida</taxon>
        <taxon>Acanthamoebidae</taxon>
        <taxon>Acanthamoeba</taxon>
    </lineage>
</organism>